<evidence type="ECO:0000313" key="3">
    <source>
        <dbReference type="Proteomes" id="UP001153069"/>
    </source>
</evidence>
<dbReference type="AlphaFoldDB" id="A0A9N8HZ89"/>
<dbReference type="Gene3D" id="1.20.1050.10">
    <property type="match status" value="1"/>
</dbReference>
<dbReference type="EMBL" id="CAICTM010002200">
    <property type="protein sequence ID" value="CAB9528343.1"/>
    <property type="molecule type" value="Genomic_DNA"/>
</dbReference>
<name>A0A9N8HZ89_9STRA</name>
<evidence type="ECO:0000313" key="2">
    <source>
        <dbReference type="EMBL" id="CAB9528343.1"/>
    </source>
</evidence>
<dbReference type="PROSITE" id="PS50405">
    <property type="entry name" value="GST_CTER"/>
    <property type="match status" value="1"/>
</dbReference>
<organism evidence="2 3">
    <name type="scientific">Seminavis robusta</name>
    <dbReference type="NCBI Taxonomy" id="568900"/>
    <lineage>
        <taxon>Eukaryota</taxon>
        <taxon>Sar</taxon>
        <taxon>Stramenopiles</taxon>
        <taxon>Ochrophyta</taxon>
        <taxon>Bacillariophyta</taxon>
        <taxon>Bacillariophyceae</taxon>
        <taxon>Bacillariophycidae</taxon>
        <taxon>Naviculales</taxon>
        <taxon>Naviculaceae</taxon>
        <taxon>Seminavis</taxon>
    </lineage>
</organism>
<dbReference type="InterPro" id="IPR010987">
    <property type="entry name" value="Glutathione-S-Trfase_C-like"/>
</dbReference>
<dbReference type="SUPFAM" id="SSF47616">
    <property type="entry name" value="GST C-terminal domain-like"/>
    <property type="match status" value="1"/>
</dbReference>
<dbReference type="GO" id="GO:0005737">
    <property type="term" value="C:cytoplasm"/>
    <property type="evidence" value="ECO:0007669"/>
    <property type="project" value="TreeGrafter"/>
</dbReference>
<feature type="domain" description="GST C-terminal" evidence="1">
    <location>
        <begin position="111"/>
        <end position="250"/>
    </location>
</feature>
<keyword evidence="3" id="KW-1185">Reference proteome</keyword>
<dbReference type="OrthoDB" id="249703at2759"/>
<dbReference type="Pfam" id="PF13410">
    <property type="entry name" value="GST_C_2"/>
    <property type="match status" value="1"/>
</dbReference>
<dbReference type="Gene3D" id="3.40.30.10">
    <property type="entry name" value="Glutaredoxin"/>
    <property type="match status" value="1"/>
</dbReference>
<dbReference type="PANTHER" id="PTHR32419">
    <property type="entry name" value="GLUTATHIONYL-HYDROQUINONE REDUCTASE"/>
    <property type="match status" value="1"/>
</dbReference>
<comment type="caution">
    <text evidence="2">The sequence shown here is derived from an EMBL/GenBank/DDBJ whole genome shotgun (WGS) entry which is preliminary data.</text>
</comment>
<dbReference type="InterPro" id="IPR016639">
    <property type="entry name" value="GST_Omega/GSH"/>
</dbReference>
<gene>
    <name evidence="2" type="ORF">SEMRO_2202_G318910.1</name>
</gene>
<dbReference type="InterPro" id="IPR036282">
    <property type="entry name" value="Glutathione-S-Trfase_C_sf"/>
</dbReference>
<dbReference type="InterPro" id="IPR036249">
    <property type="entry name" value="Thioredoxin-like_sf"/>
</dbReference>
<dbReference type="SUPFAM" id="SSF52833">
    <property type="entry name" value="Thioredoxin-like"/>
    <property type="match status" value="1"/>
</dbReference>
<dbReference type="GO" id="GO:0004364">
    <property type="term" value="F:glutathione transferase activity"/>
    <property type="evidence" value="ECO:0007669"/>
    <property type="project" value="InterPro"/>
</dbReference>
<accession>A0A9N8HZ89</accession>
<protein>
    <submittedName>
        <fullName evidence="2">Glutathionyl-hydroquinone reductase</fullName>
    </submittedName>
</protein>
<dbReference type="PANTHER" id="PTHR32419:SF6">
    <property type="entry name" value="GLUTATHIONE S-TRANSFERASE OMEGA-LIKE 1-RELATED"/>
    <property type="match status" value="1"/>
</dbReference>
<dbReference type="Proteomes" id="UP001153069">
    <property type="component" value="Unassembled WGS sequence"/>
</dbReference>
<reference evidence="2" key="1">
    <citation type="submission" date="2020-06" db="EMBL/GenBank/DDBJ databases">
        <authorList>
            <consortium name="Plant Systems Biology data submission"/>
        </authorList>
    </citation>
    <scope>NUCLEOTIDE SEQUENCE</scope>
    <source>
        <strain evidence="2">D6</strain>
    </source>
</reference>
<proteinExistence type="predicted"/>
<evidence type="ECO:0000259" key="1">
    <source>
        <dbReference type="PROSITE" id="PS50405"/>
    </source>
</evidence>
<sequence length="275" mass="31095">MIILEQGRYLLYAAMSCPFAHRVRMVRLLQADQLEDVIDLNFVTGQSAEEGFHFSGVPEPLFQAPSLKQVYHQANPDYVGRFTVPLLVDRTTRKMVDNESMDLAISLIKTTQDDKSALDLLPEGAEALARDLSDKVTTAVYKYLFNPDPTAKQEVKKDLWAQFDHYEDLLGKQDHLMGSTLSLPDLVLWATLIRYDNVYARQFGIEGKSLHKDYPNLKRFARRIWNMPSKSKSGITLGEDANLPEIIRTYWQSGNLAPKAGNDPTSPPPETLPVL</sequence>